<evidence type="ECO:0000313" key="1">
    <source>
        <dbReference type="EMBL" id="MCM4080400.1"/>
    </source>
</evidence>
<evidence type="ECO:0000313" key="2">
    <source>
        <dbReference type="Proteomes" id="UP001523216"/>
    </source>
</evidence>
<dbReference type="EMBL" id="JAMQOL010000031">
    <property type="protein sequence ID" value="MCM4080400.1"/>
    <property type="molecule type" value="Genomic_DNA"/>
</dbReference>
<dbReference type="RefSeq" id="WP_251800190.1">
    <property type="nucleotide sequence ID" value="NZ_JAMQOL010000031.1"/>
</dbReference>
<sequence length="106" mass="12526">MTPERRHKDAISAAREWRDEQRSIPRKGDRILVRWPGGPYDFDMEFVRLREDLGAHAPGWLWLVGIVGWSELDHGRLRWPDVRTLYARPIGDSTFEMVPRRPPLPR</sequence>
<protein>
    <submittedName>
        <fullName evidence="1">Uncharacterized protein</fullName>
    </submittedName>
</protein>
<name>A0ABT0Y3F0_9ACTN</name>
<accession>A0ABT0Y3F0</accession>
<proteinExistence type="predicted"/>
<dbReference type="Proteomes" id="UP001523216">
    <property type="component" value="Unassembled WGS sequence"/>
</dbReference>
<gene>
    <name evidence="1" type="ORF">LXN57_22725</name>
</gene>
<comment type="caution">
    <text evidence="1">The sequence shown here is derived from an EMBL/GenBank/DDBJ whole genome shotgun (WGS) entry which is preliminary data.</text>
</comment>
<reference evidence="1 2" key="1">
    <citation type="submission" date="2022-06" db="EMBL/GenBank/DDBJ databases">
        <title>Actinoplanes abujensis sp. nov., isolated from Nigerian arid soil.</title>
        <authorList>
            <person name="Ding P."/>
        </authorList>
    </citation>
    <scope>NUCLEOTIDE SEQUENCE [LARGE SCALE GENOMIC DNA]</scope>
    <source>
        <strain evidence="2">TRM88002</strain>
    </source>
</reference>
<organism evidence="1 2">
    <name type="scientific">Paractinoplanes hotanensis</name>
    <dbReference type="NCBI Taxonomy" id="2906497"/>
    <lineage>
        <taxon>Bacteria</taxon>
        <taxon>Bacillati</taxon>
        <taxon>Actinomycetota</taxon>
        <taxon>Actinomycetes</taxon>
        <taxon>Micromonosporales</taxon>
        <taxon>Micromonosporaceae</taxon>
        <taxon>Paractinoplanes</taxon>
    </lineage>
</organism>
<keyword evidence="2" id="KW-1185">Reference proteome</keyword>